<dbReference type="InterPro" id="IPR014955">
    <property type="entry name" value="DUF1826"/>
</dbReference>
<comment type="caution">
    <text evidence="1">The sequence shown here is derived from an EMBL/GenBank/DDBJ whole genome shotgun (WGS) entry which is preliminary data.</text>
</comment>
<dbReference type="Proteomes" id="UP001497416">
    <property type="component" value="Unassembled WGS sequence"/>
</dbReference>
<dbReference type="EMBL" id="CAXIXY010000005">
    <property type="protein sequence ID" value="CAL2088400.1"/>
    <property type="molecule type" value="Genomic_DNA"/>
</dbReference>
<sequence length="207" mass="23344">MKTADLIKNSIEGGTIDILDSIHNNEVNIAIYNRNIHHLNFEIYQLLKREISLKVNGTTENILNEIAQTISTENYNSLYTDIKNLLITFSNITGCTNFKLLLATVNTNMCKRFHMDFNSLRLLCTYSGPGTLWLTEDNINREALNSNADNNSIVVNSNNIQQANTGDVIILKGANYGNQESLGVVHRSPSIEETKFQRLILRIDVVQ</sequence>
<evidence type="ECO:0000313" key="2">
    <source>
        <dbReference type="Proteomes" id="UP001497416"/>
    </source>
</evidence>
<reference evidence="1 2" key="1">
    <citation type="submission" date="2024-05" db="EMBL/GenBank/DDBJ databases">
        <authorList>
            <person name="Duchaud E."/>
        </authorList>
    </citation>
    <scope>NUCLEOTIDE SEQUENCE [LARGE SCALE GENOMIC DNA]</scope>
    <source>
        <strain evidence="1">Ena-SAMPLE-TAB-13-05-2024-13:56:06:370-140302</strain>
    </source>
</reference>
<evidence type="ECO:0000313" key="1">
    <source>
        <dbReference type="EMBL" id="CAL2088400.1"/>
    </source>
</evidence>
<accession>A0ABP1ENY5</accession>
<evidence type="ECO:0008006" key="3">
    <source>
        <dbReference type="Google" id="ProtNLM"/>
    </source>
</evidence>
<keyword evidence="2" id="KW-1185">Reference proteome</keyword>
<protein>
    <recommendedName>
        <fullName evidence="3">DUF1826 domain-containing protein</fullName>
    </recommendedName>
</protein>
<dbReference type="Pfam" id="PF08856">
    <property type="entry name" value="DUF1826"/>
    <property type="match status" value="1"/>
</dbReference>
<gene>
    <name evidence="1" type="ORF">T190607A01A_30125</name>
</gene>
<proteinExistence type="predicted"/>
<name>A0ABP1ENY5_9FLAO</name>
<dbReference type="RefSeq" id="WP_348712508.1">
    <property type="nucleotide sequence ID" value="NZ_CAXIXY010000005.1"/>
</dbReference>
<organism evidence="1 2">
    <name type="scientific">Tenacibaculum platacis</name>
    <dbReference type="NCBI Taxonomy" id="3137852"/>
    <lineage>
        <taxon>Bacteria</taxon>
        <taxon>Pseudomonadati</taxon>
        <taxon>Bacteroidota</taxon>
        <taxon>Flavobacteriia</taxon>
        <taxon>Flavobacteriales</taxon>
        <taxon>Flavobacteriaceae</taxon>
        <taxon>Tenacibaculum</taxon>
    </lineage>
</organism>